<feature type="region of interest" description="Disordered" evidence="1">
    <location>
        <begin position="347"/>
        <end position="373"/>
    </location>
</feature>
<gene>
    <name evidence="3" type="ORF">MVES_001848</name>
</gene>
<dbReference type="Pfam" id="PF01369">
    <property type="entry name" value="Sec7"/>
    <property type="match status" value="1"/>
</dbReference>
<dbReference type="InterPro" id="IPR000904">
    <property type="entry name" value="Sec7_dom"/>
</dbReference>
<evidence type="ECO:0000313" key="4">
    <source>
        <dbReference type="Proteomes" id="UP000232875"/>
    </source>
</evidence>
<dbReference type="EMBL" id="KZ454989">
    <property type="protein sequence ID" value="PKI84494.1"/>
    <property type="molecule type" value="Genomic_DNA"/>
</dbReference>
<protein>
    <recommendedName>
        <fullName evidence="2">SEC7 domain-containing protein</fullName>
    </recommendedName>
</protein>
<dbReference type="OrthoDB" id="430364at2759"/>
<feature type="region of interest" description="Disordered" evidence="1">
    <location>
        <begin position="286"/>
        <end position="328"/>
    </location>
</feature>
<dbReference type="PROSITE" id="PS50190">
    <property type="entry name" value="SEC7"/>
    <property type="match status" value="1"/>
</dbReference>
<reference evidence="3 4" key="1">
    <citation type="submission" date="2017-10" db="EMBL/GenBank/DDBJ databases">
        <title>A novel species of cold-tolerant Malassezia isolated from bats.</title>
        <authorList>
            <person name="Lorch J.M."/>
            <person name="Palmer J.M."/>
            <person name="Vanderwolf K.J."/>
            <person name="Schmidt K.Z."/>
            <person name="Verant M.L."/>
            <person name="Weller T.J."/>
            <person name="Blehert D.S."/>
        </authorList>
    </citation>
    <scope>NUCLEOTIDE SEQUENCE [LARGE SCALE GENOMIC DNA]</scope>
    <source>
        <strain evidence="3 4">NWHC:44797-103</strain>
    </source>
</reference>
<dbReference type="InterPro" id="IPR035999">
    <property type="entry name" value="Sec7_dom_sf"/>
</dbReference>
<feature type="domain" description="SEC7" evidence="2">
    <location>
        <begin position="632"/>
        <end position="837"/>
    </location>
</feature>
<feature type="compositionally biased region" description="Basic and acidic residues" evidence="1">
    <location>
        <begin position="450"/>
        <end position="465"/>
    </location>
</feature>
<dbReference type="InterPro" id="IPR023394">
    <property type="entry name" value="Sec7_C_sf"/>
</dbReference>
<evidence type="ECO:0000256" key="1">
    <source>
        <dbReference type="SAM" id="MobiDB-lite"/>
    </source>
</evidence>
<organism evidence="3 4">
    <name type="scientific">Malassezia vespertilionis</name>
    <dbReference type="NCBI Taxonomy" id="2020962"/>
    <lineage>
        <taxon>Eukaryota</taxon>
        <taxon>Fungi</taxon>
        <taxon>Dikarya</taxon>
        <taxon>Basidiomycota</taxon>
        <taxon>Ustilaginomycotina</taxon>
        <taxon>Malasseziomycetes</taxon>
        <taxon>Malasseziales</taxon>
        <taxon>Malasseziaceae</taxon>
        <taxon>Malassezia</taxon>
    </lineage>
</organism>
<dbReference type="Gene3D" id="1.10.1000.11">
    <property type="entry name" value="Arf Nucleotide-binding Site Opener,domain 2"/>
    <property type="match status" value="1"/>
</dbReference>
<sequence length="1029" mass="111468">MDASATGSTSSKGDALMSTSMLGAPFLLAHAPVVRGADGCACVTLESLPSSPRDPSPAGSSTRGEAIAKLRRAASQREVRRVSPRRLRLRPSDAAPQMVQAQLPMLAAPVDAEKDGAGACEGGGTAFEPLYTPSPQLYHDMSGSGSDDKLSTPRQIEHLPLPSLEQLRKRILYERKATGLSRSASASATSRVARAYTMQKLMGATTPVPYRDMFDFVRSVNEGQNTELVEAHTDEHDTSVATQLSVASNEAITPPRDPKRSTLIRSVSARDVARLRMFRKIGKREGLGARDGSSDEVPCGSAAEKASDVRANEAPTLSDAAPARPRKNNQPILAMLQKLTVELDAEARQNSTQGDEHHRSSKGSGVAPPTFTSPALHLKPVAYHWSSTPVLHDDVKPLPSLPAPQPSAEAILSLYPALRAPTNMRSISAAEPDQHSPLPASRSASAPFPHAEETMATEPKKESRGARLLGSLRRKTSRSRLGDRNKAKQSKAEASNELAALVLQGDAQARAFSHAVVLPVTAAVLTRLNQSLAQPVRHLHAHFPATIPIHLARDPARKLRTVLPLLQSAGDAYVKLRYLFVFDDVLLLAKPAIVPAESDALSKFMVARLDTPTDLREMYTPIAVMAAADVQLLSTAVARNAELRAKRAMVLNNMPRFQMDLRNAFDTIADAHGQVPDAKARAHLLYICPELDRVVVSAYLFAPHNRDVLQHYVAQHRFAGIGIETALRSLLLDLRFPAAQHDFELLLLAFAAHWLRSNSGMLAPTFTLELATDLTFAMMALHDALHTGQGSFTPGMFAKPCATISLAHFVQSVREHDVEQLLSERELCELYFGVKTQPFAQAAGPEDVPQRTIVYDISALAAGLQVGVPSAPVTIALDAPDPDLKIRLEGASLFLDPPVLSFAHAPVAEFTVCSTAAGRHDLSFVRIGKHAKLYRGTPSRMRGTWDTLPRTVSLDASADALRPTILLRHTAKKEAVYEFYLTDAPAAQSLAALVQERIDAARAQRHMDQDAHLRLLAQCVLELSVFGER</sequence>
<proteinExistence type="predicted"/>
<feature type="compositionally biased region" description="Low complexity" evidence="1">
    <location>
        <begin position="436"/>
        <end position="449"/>
    </location>
</feature>
<dbReference type="GO" id="GO:0032012">
    <property type="term" value="P:regulation of ARF protein signal transduction"/>
    <property type="evidence" value="ECO:0007669"/>
    <property type="project" value="InterPro"/>
</dbReference>
<feature type="region of interest" description="Disordered" evidence="1">
    <location>
        <begin position="429"/>
        <end position="494"/>
    </location>
</feature>
<dbReference type="STRING" id="2020962.A0A2N1JD85"/>
<dbReference type="AlphaFoldDB" id="A0A2N1JD85"/>
<keyword evidence="4" id="KW-1185">Reference proteome</keyword>
<dbReference type="GO" id="GO:0005085">
    <property type="term" value="F:guanyl-nucleotide exchange factor activity"/>
    <property type="evidence" value="ECO:0007669"/>
    <property type="project" value="InterPro"/>
</dbReference>
<evidence type="ECO:0000259" key="2">
    <source>
        <dbReference type="PROSITE" id="PS50190"/>
    </source>
</evidence>
<dbReference type="SUPFAM" id="SSF48425">
    <property type="entry name" value="Sec7 domain"/>
    <property type="match status" value="1"/>
</dbReference>
<dbReference type="Proteomes" id="UP000232875">
    <property type="component" value="Unassembled WGS sequence"/>
</dbReference>
<evidence type="ECO:0000313" key="3">
    <source>
        <dbReference type="EMBL" id="PKI84494.1"/>
    </source>
</evidence>
<name>A0A2N1JD85_9BASI</name>
<dbReference type="SMART" id="SM00222">
    <property type="entry name" value="Sec7"/>
    <property type="match status" value="1"/>
</dbReference>
<accession>A0A2N1JD85</accession>